<dbReference type="Proteomes" id="UP000477083">
    <property type="component" value="Unassembled WGS sequence"/>
</dbReference>
<accession>A0A6L8VF79</accession>
<comment type="caution">
    <text evidence="1">The sequence shown here is derived from an EMBL/GenBank/DDBJ whole genome shotgun (WGS) entry which is preliminary data.</text>
</comment>
<dbReference type="RefSeq" id="WP_161345186.1">
    <property type="nucleotide sequence ID" value="NZ_BMGW01000004.1"/>
</dbReference>
<evidence type="ECO:0000313" key="2">
    <source>
        <dbReference type="Proteomes" id="UP000477083"/>
    </source>
</evidence>
<evidence type="ECO:0000313" key="1">
    <source>
        <dbReference type="EMBL" id="MZQ89007.1"/>
    </source>
</evidence>
<organism evidence="1 2">
    <name type="scientific">Frigidibacter albus</name>
    <dbReference type="NCBI Taxonomy" id="1465486"/>
    <lineage>
        <taxon>Bacteria</taxon>
        <taxon>Pseudomonadati</taxon>
        <taxon>Pseudomonadota</taxon>
        <taxon>Alphaproteobacteria</taxon>
        <taxon>Rhodobacterales</taxon>
        <taxon>Paracoccaceae</taxon>
        <taxon>Frigidibacter</taxon>
    </lineage>
</organism>
<name>A0A6L8VF79_9RHOB</name>
<keyword evidence="2" id="KW-1185">Reference proteome</keyword>
<protein>
    <submittedName>
        <fullName evidence="1">Uncharacterized protein</fullName>
    </submittedName>
</protein>
<sequence>MDKLDFQVNAELISSGRLEVEEIILLTGGLCAFSCSDTTAFIYPILKDGQLTRSSPIPHKKFKQYIKSRMIDVIGVKQVTRGPASMHWRWAPAVECLNPPDNNPSYRWRMVSSSISRAIKRREVYSVIGRSASDPLSFNDMEKLAIQANHVSLSLHQLNFAIVNMAEYFQNELLAHLSTTDPAPARYSHIRGFDLSAFVHSFYQAFSAARDHYALFLAIQLLRQKVGGITIDSMPKLLNEVDPDDLRCLPIIRLLERNSLLRTGEGTGKSKGKDRLRFSSDTWLWYSNELRNRFTHRAPYGTAEGEGVTEAYQAEGDPELFLVKSFLERDGEKAQPNLLRTVNFGYQNICGLFLSAANLTGMMTAPPTISV</sequence>
<dbReference type="AlphaFoldDB" id="A0A6L8VF79"/>
<dbReference type="EMBL" id="WWNR01000004">
    <property type="protein sequence ID" value="MZQ89007.1"/>
    <property type="molecule type" value="Genomic_DNA"/>
</dbReference>
<gene>
    <name evidence="1" type="ORF">GS660_07830</name>
</gene>
<proteinExistence type="predicted"/>
<reference evidence="1 2" key="1">
    <citation type="submission" date="2020-01" db="EMBL/GenBank/DDBJ databases">
        <title>Frigidibacter albus SP32T (=CGMCC 1.13995T).</title>
        <authorList>
            <person name="Liao X."/>
        </authorList>
    </citation>
    <scope>NUCLEOTIDE SEQUENCE [LARGE SCALE GENOMIC DNA]</scope>
    <source>
        <strain evidence="1 2">SP32</strain>
    </source>
</reference>